<reference evidence="1 2" key="1">
    <citation type="submission" date="2023-11" db="EMBL/GenBank/DDBJ databases">
        <title>Actinomadura monticuli sp. nov., isolated from volcanic ash.</title>
        <authorList>
            <person name="Lee S.D."/>
            <person name="Yang H."/>
            <person name="Kim I.S."/>
        </authorList>
    </citation>
    <scope>NUCLEOTIDE SEQUENCE [LARGE SCALE GENOMIC DNA]</scope>
    <source>
        <strain evidence="1 2">DLS-62</strain>
    </source>
</reference>
<dbReference type="RefSeq" id="WP_371950163.1">
    <property type="nucleotide sequence ID" value="NZ_JAXCEI010000006.1"/>
</dbReference>
<dbReference type="EMBL" id="JAXCEI010000006">
    <property type="protein sequence ID" value="MFA1540253.1"/>
    <property type="molecule type" value="Genomic_DNA"/>
</dbReference>
<gene>
    <name evidence="1" type="ORF">SM611_15085</name>
</gene>
<sequence>MNRRSERTDAYAGFLGLAQADVRILRIALFRFAHGVPDDAEARRMIDEAGEIVVAFNEALARVEIVGSEEAPDKAKQVSEAAAQVGLRLSNSYLSGQPTELEAGTAAHRELRREVAEFAALCRRELSD</sequence>
<evidence type="ECO:0000313" key="1">
    <source>
        <dbReference type="EMBL" id="MFA1540253.1"/>
    </source>
</evidence>
<organism evidence="1 2">
    <name type="scientific">Actinomadura monticuli</name>
    <dbReference type="NCBI Taxonomy" id="3097367"/>
    <lineage>
        <taxon>Bacteria</taxon>
        <taxon>Bacillati</taxon>
        <taxon>Actinomycetota</taxon>
        <taxon>Actinomycetes</taxon>
        <taxon>Streptosporangiales</taxon>
        <taxon>Thermomonosporaceae</taxon>
        <taxon>Actinomadura</taxon>
    </lineage>
</organism>
<dbReference type="Proteomes" id="UP001569963">
    <property type="component" value="Unassembled WGS sequence"/>
</dbReference>
<comment type="caution">
    <text evidence="1">The sequence shown here is derived from an EMBL/GenBank/DDBJ whole genome shotgun (WGS) entry which is preliminary data.</text>
</comment>
<keyword evidence="2" id="KW-1185">Reference proteome</keyword>
<accession>A0ABV4QB97</accession>
<proteinExistence type="predicted"/>
<protein>
    <submittedName>
        <fullName evidence="1">Uncharacterized protein</fullName>
    </submittedName>
</protein>
<name>A0ABV4QB97_9ACTN</name>
<evidence type="ECO:0000313" key="2">
    <source>
        <dbReference type="Proteomes" id="UP001569963"/>
    </source>
</evidence>